<evidence type="ECO:0000256" key="9">
    <source>
        <dbReference type="RuleBase" id="RU367120"/>
    </source>
</evidence>
<dbReference type="InterPro" id="IPR002088">
    <property type="entry name" value="Prenyl_trans_a"/>
</dbReference>
<dbReference type="PANTHER" id="PTHR11129:SF2">
    <property type="entry name" value="GERANYLGERANYL TRANSFERASE TYPE-2 SUBUNIT ALPHA"/>
    <property type="match status" value="1"/>
</dbReference>
<keyword evidence="11" id="KW-1185">Reference proteome</keyword>
<dbReference type="OrthoDB" id="1658at2759"/>
<evidence type="ECO:0000256" key="7">
    <source>
        <dbReference type="ARBA" id="ARBA00031267"/>
    </source>
</evidence>
<sequence length="537" mass="63623">MHGVKRVKPSAEVEKLRKEREAIKIKEYNNLVASCFAKKTNSEYDEGAFDITTKILSQNPDFYTVWNFRRLILLNGIFKDYSFEEKQERIGSELLFLQDIFKLNPKSYWIFNHRRWCLETIPDPDWNNELVLVDKMLDMDPRNFHGWDYRRYVISKLTRYGNLKDLIQNEFDFTTTKINQNFSNYSAWHQRSKLLPKLIKVKNLNDQEIKEIINREFELVKSAFYTDPDDQSSWLYHRWLIGREIRHISILGAYFNRKRCQIILVFDDEIGILSPFQVFCKSEKSSTINKINGDWQSLGVVEGGEVNIGGKMYGFVWIFTFSNKDIEIEDFTELFFTVKPEWIVSSNSETILNKIIQRGCTIKKSENEKDILISMASKTVIEDVFEQTVTISSDLIHFESQETLPIDKSERIILLQREISTIRELLELEPDSKWCLQTLANLLREFKYIDNSKEVRNVEEVDEIVAIYDKLIIIDEMRVKRFEDLRSKIIFENSIRRFVQSADDVTSEIQQILAESSDNFLNIFKKLFCKPYHLNYK</sequence>
<dbReference type="AlphaFoldDB" id="A0A9N8V139"/>
<dbReference type="EMBL" id="CAJVPK010000048">
    <property type="protein sequence ID" value="CAG8437739.1"/>
    <property type="molecule type" value="Genomic_DNA"/>
</dbReference>
<comment type="similarity">
    <text evidence="1 9">Belongs to the protein prenyltransferase subunit alpha family.</text>
</comment>
<organism evidence="10 11">
    <name type="scientific">Diversispora eburnea</name>
    <dbReference type="NCBI Taxonomy" id="1213867"/>
    <lineage>
        <taxon>Eukaryota</taxon>
        <taxon>Fungi</taxon>
        <taxon>Fungi incertae sedis</taxon>
        <taxon>Mucoromycota</taxon>
        <taxon>Glomeromycotina</taxon>
        <taxon>Glomeromycetes</taxon>
        <taxon>Diversisporales</taxon>
        <taxon>Diversisporaceae</taxon>
        <taxon>Diversispora</taxon>
    </lineage>
</organism>
<proteinExistence type="inferred from homology"/>
<evidence type="ECO:0000256" key="6">
    <source>
        <dbReference type="ARBA" id="ARBA00022737"/>
    </source>
</evidence>
<keyword evidence="4 9" id="KW-0637">Prenyltransferase</keyword>
<keyword evidence="5 9" id="KW-0808">Transferase</keyword>
<keyword evidence="6" id="KW-0677">Repeat</keyword>
<comment type="function">
    <text evidence="9">Catalyzes the transfer of a geranyl-geranyl moiety from geranyl-geranyl pyrophosphate to cysteines occuring in specific C-terminal amino acid sequences.</text>
</comment>
<comment type="catalytic activity">
    <reaction evidence="8 9">
        <text>geranylgeranyl diphosphate + L-cysteinyl-[protein] = S-geranylgeranyl-L-cysteinyl-[protein] + diphosphate</text>
        <dbReference type="Rhea" id="RHEA:21240"/>
        <dbReference type="Rhea" id="RHEA-COMP:10131"/>
        <dbReference type="Rhea" id="RHEA-COMP:11537"/>
        <dbReference type="ChEBI" id="CHEBI:29950"/>
        <dbReference type="ChEBI" id="CHEBI:33019"/>
        <dbReference type="ChEBI" id="CHEBI:57533"/>
        <dbReference type="ChEBI" id="CHEBI:86021"/>
        <dbReference type="EC" id="2.5.1.60"/>
    </reaction>
</comment>
<dbReference type="GO" id="GO:0005968">
    <property type="term" value="C:Rab-protein geranylgeranyltransferase complex"/>
    <property type="evidence" value="ECO:0007669"/>
    <property type="project" value="TreeGrafter"/>
</dbReference>
<reference evidence="10" key="1">
    <citation type="submission" date="2021-06" db="EMBL/GenBank/DDBJ databases">
        <authorList>
            <person name="Kallberg Y."/>
            <person name="Tangrot J."/>
            <person name="Rosling A."/>
        </authorList>
    </citation>
    <scope>NUCLEOTIDE SEQUENCE</scope>
    <source>
        <strain evidence="10">AZ414A</strain>
    </source>
</reference>
<name>A0A9N8V139_9GLOM</name>
<evidence type="ECO:0000313" key="11">
    <source>
        <dbReference type="Proteomes" id="UP000789706"/>
    </source>
</evidence>
<dbReference type="SUPFAM" id="SSF48439">
    <property type="entry name" value="Protein prenylyltransferase"/>
    <property type="match status" value="1"/>
</dbReference>
<comment type="caution">
    <text evidence="10">The sequence shown here is derived from an EMBL/GenBank/DDBJ whole genome shotgun (WGS) entry which is preliminary data.</text>
</comment>
<dbReference type="FunFam" id="1.25.40.120:FF:000035">
    <property type="entry name" value="Geranylgeranyl transferase type-2 subunit alpha"/>
    <property type="match status" value="1"/>
</dbReference>
<accession>A0A9N8V139</accession>
<gene>
    <name evidence="10" type="ORF">DEBURN_LOCUS1163</name>
</gene>
<dbReference type="GO" id="GO:0004663">
    <property type="term" value="F:Rab geranylgeranyltransferase activity"/>
    <property type="evidence" value="ECO:0007669"/>
    <property type="project" value="UniProtKB-UniRule"/>
</dbReference>
<dbReference type="Gene3D" id="1.25.40.120">
    <property type="entry name" value="Protein prenylyltransferase"/>
    <property type="match status" value="2"/>
</dbReference>
<evidence type="ECO:0000256" key="2">
    <source>
        <dbReference type="ARBA" id="ARBA00012656"/>
    </source>
</evidence>
<evidence type="ECO:0000256" key="8">
    <source>
        <dbReference type="ARBA" id="ARBA00047658"/>
    </source>
</evidence>
<evidence type="ECO:0000256" key="4">
    <source>
        <dbReference type="ARBA" id="ARBA00022602"/>
    </source>
</evidence>
<dbReference type="Proteomes" id="UP000789706">
    <property type="component" value="Unassembled WGS sequence"/>
</dbReference>
<dbReference type="PROSITE" id="PS51147">
    <property type="entry name" value="PFTA"/>
    <property type="match status" value="5"/>
</dbReference>
<evidence type="ECO:0000313" key="10">
    <source>
        <dbReference type="EMBL" id="CAG8437739.1"/>
    </source>
</evidence>
<evidence type="ECO:0000256" key="1">
    <source>
        <dbReference type="ARBA" id="ARBA00006734"/>
    </source>
</evidence>
<dbReference type="Pfam" id="PF01239">
    <property type="entry name" value="PPTA"/>
    <property type="match status" value="5"/>
</dbReference>
<dbReference type="EC" id="2.5.1.60" evidence="2 9"/>
<protein>
    <recommendedName>
        <fullName evidence="3 9">Geranylgeranyl transferase type-2 subunit alpha</fullName>
        <ecNumber evidence="2 9">2.5.1.60</ecNumber>
    </recommendedName>
    <alternativeName>
        <fullName evidence="7 9">Geranylgeranyl transferase type II subunit alpha</fullName>
    </alternativeName>
</protein>
<evidence type="ECO:0000256" key="5">
    <source>
        <dbReference type="ARBA" id="ARBA00022679"/>
    </source>
</evidence>
<evidence type="ECO:0000256" key="3">
    <source>
        <dbReference type="ARBA" id="ARBA00014772"/>
    </source>
</evidence>
<dbReference type="PANTHER" id="PTHR11129">
    <property type="entry name" value="PROTEIN FARNESYLTRANSFERASE ALPHA SUBUNIT/RAB GERANYLGERANYL TRANSFERASE ALPHA SUBUNIT"/>
    <property type="match status" value="1"/>
</dbReference>
<dbReference type="GO" id="GO:0097354">
    <property type="term" value="P:prenylation"/>
    <property type="evidence" value="ECO:0007669"/>
    <property type="project" value="UniProtKB-UniRule"/>
</dbReference>